<dbReference type="Proteomes" id="UP000322981">
    <property type="component" value="Unassembled WGS sequence"/>
</dbReference>
<gene>
    <name evidence="1" type="ORF">F2Q65_13215</name>
</gene>
<evidence type="ECO:0000313" key="1">
    <source>
        <dbReference type="EMBL" id="KAA6184148.1"/>
    </source>
</evidence>
<protein>
    <submittedName>
        <fullName evidence="1">Uncharacterized protein</fullName>
    </submittedName>
</protein>
<organism evidence="1 2">
    <name type="scientific">Thiohalocapsa marina</name>
    <dbReference type="NCBI Taxonomy" id="424902"/>
    <lineage>
        <taxon>Bacteria</taxon>
        <taxon>Pseudomonadati</taxon>
        <taxon>Pseudomonadota</taxon>
        <taxon>Gammaproteobacteria</taxon>
        <taxon>Chromatiales</taxon>
        <taxon>Chromatiaceae</taxon>
        <taxon>Thiohalocapsa</taxon>
    </lineage>
</organism>
<reference evidence="1 2" key="1">
    <citation type="submission" date="2019-09" db="EMBL/GenBank/DDBJ databases">
        <title>Whole-genome sequence of the purple sulfur bacterium Thiohalocapsa marina DSM 19078.</title>
        <authorList>
            <person name="Kyndt J.A."/>
            <person name="Meyer T.E."/>
        </authorList>
    </citation>
    <scope>NUCLEOTIDE SEQUENCE [LARGE SCALE GENOMIC DNA]</scope>
    <source>
        <strain evidence="1 2">DSM 19078</strain>
    </source>
</reference>
<name>A0A5M8FGZ6_9GAMM</name>
<evidence type="ECO:0000313" key="2">
    <source>
        <dbReference type="Proteomes" id="UP000322981"/>
    </source>
</evidence>
<accession>A0A5M8FGZ6</accession>
<sequence length="77" mass="8407">MTNKQAENLERIAKAAADFPGQFSTVRGATADYRLQSEEYAEPAPGAELIVCTPGRLNPMLGNFDNHHRIEHPSAAL</sequence>
<keyword evidence="2" id="KW-1185">Reference proteome</keyword>
<dbReference type="RefSeq" id="WP_150093884.1">
    <property type="nucleotide sequence ID" value="NZ_VWXX01000023.1"/>
</dbReference>
<proteinExistence type="predicted"/>
<dbReference type="EMBL" id="VWXX01000023">
    <property type="protein sequence ID" value="KAA6184148.1"/>
    <property type="molecule type" value="Genomic_DNA"/>
</dbReference>
<dbReference type="AlphaFoldDB" id="A0A5M8FGZ6"/>
<comment type="caution">
    <text evidence="1">The sequence shown here is derived from an EMBL/GenBank/DDBJ whole genome shotgun (WGS) entry which is preliminary data.</text>
</comment>